<dbReference type="Proteomes" id="UP000193986">
    <property type="component" value="Unassembled WGS sequence"/>
</dbReference>
<accession>A0A1Y2BIH3</accession>
<keyword evidence="2" id="KW-0732">Signal</keyword>
<feature type="signal peptide" evidence="2">
    <location>
        <begin position="1"/>
        <end position="17"/>
    </location>
</feature>
<dbReference type="Gene3D" id="1.20.58.2150">
    <property type="match status" value="1"/>
</dbReference>
<keyword evidence="5" id="KW-1185">Reference proteome</keyword>
<proteinExistence type="predicted"/>
<dbReference type="Pfam" id="PF15979">
    <property type="entry name" value="Glyco_hydro_115"/>
    <property type="match status" value="1"/>
</dbReference>
<dbReference type="InterPro" id="IPR031924">
    <property type="entry name" value="GH115"/>
</dbReference>
<comment type="caution">
    <text evidence="4">The sequence shown here is derived from an EMBL/GenBank/DDBJ whole genome shotgun (WGS) entry which is preliminary data.</text>
</comment>
<evidence type="ECO:0000256" key="2">
    <source>
        <dbReference type="SAM" id="SignalP"/>
    </source>
</evidence>
<dbReference type="PANTHER" id="PTHR37842">
    <property type="match status" value="1"/>
</dbReference>
<protein>
    <recommendedName>
        <fullName evidence="3">Gylcosyl hydrolase 115 C-terminal domain-containing protein</fullName>
    </recommendedName>
</protein>
<dbReference type="InterPro" id="IPR042301">
    <property type="entry name" value="GH115_sf"/>
</dbReference>
<dbReference type="Gene3D" id="3.20.20.520">
    <property type="entry name" value="Glycosyl hydrolase family 115"/>
    <property type="match status" value="1"/>
</dbReference>
<organism evidence="4 5">
    <name type="scientific">Naematelia encephala</name>
    <dbReference type="NCBI Taxonomy" id="71784"/>
    <lineage>
        <taxon>Eukaryota</taxon>
        <taxon>Fungi</taxon>
        <taxon>Dikarya</taxon>
        <taxon>Basidiomycota</taxon>
        <taxon>Agaricomycotina</taxon>
        <taxon>Tremellomycetes</taxon>
        <taxon>Tremellales</taxon>
        <taxon>Naemateliaceae</taxon>
        <taxon>Naematelia</taxon>
    </lineage>
</organism>
<dbReference type="AlphaFoldDB" id="A0A1Y2BIH3"/>
<feature type="domain" description="Gylcosyl hydrolase 115 C-terminal" evidence="3">
    <location>
        <begin position="855"/>
        <end position="1046"/>
    </location>
</feature>
<evidence type="ECO:0000313" key="5">
    <source>
        <dbReference type="Proteomes" id="UP000193986"/>
    </source>
</evidence>
<dbReference type="OrthoDB" id="4849794at2759"/>
<sequence>MLIKATTVLLAAQAVLALGGEQCITFPKGRHHHASPLTRLASTAWDYAQSLLSPPPRTSDTFIIADRTKHTVLPIVTSSDDDVAIHLAVANFVEDIHRVTGLRPKVFNDTLPRKTERAIVVGSVDSGLVTAQPFGYTENMKGRWEVWDARVVKGSGIKGVKEALVLTGSDRRGTIYALYTLSEQMGVSPWYWWADVPTHSHPIVAFDASKICSHGEPTIKYRGLFINDELPVLFNWAHEKFGIPANEPPFQVGMYEKVFELLLRLRANYMWPAMWASMFSVDGEDVSHGFPQPPHPGPNQVLANNMGIVMGTSHHEPMGRNKQEWDYEGQGPWDWTNKDRLEDWWTYGAERAKGMETLFTMGMRGDGDSPLTGASKELLEEITDTQRGILGKVYNTSDVSTIPQMWCMYKEVQGYFQAGLKVPSDVIAMLADDNWGNIMTVPPASWDHPAGAGLYYHAEYVGVPRDYKWINTISLAKMWEQLNIARTFQVDQLWVLNVGDLKLLETPLDYFLTLAYDWDEWPRNSLTSWLTAWATRDFGAEYADEVAWTYATFARYVSRIKPELINSTIWSLENYEEAERLLEDWTELEDRSEAVYRKMPKAAGIAYFELLHAEIKLVANLNRMYIAVGKNNLYSDQARTSTNFWAEKAIELFQNDRKITQEYHELYDGRWDHMLDQTHINFNWFLEPQRNTMPPVNFIETFLPSRPSREANPPGLPAYIRVSPENSRGAWPGISPYNCDGRFDCWSPTVLKMDPYGAPTRWVDLSSGGPKDVTFQTIGNETWLSASPSHGRIRRDGSTDQRIYISVDWDQVPNPVDGVPFNGTAELLIATSDGSNVTVFVPVVKPEPVPKDYTGHIEGDGYISIEASHVSRNTSVDGYAFEELDWYGRTLSGMEMFPVSEVNFTVGQGPSLSYDFYTTGASFFSASNEEGQVHVTVQIGPTNNFILNKKLAFGVQLDDDEPVLITPIPDSVELEHAGTLPVDWNDIVAHEIRNVELDFELAGGNSKGGKHTLTIWGVTSGIVLERILVDLGGIERRGWSYLGPPESLRV</sequence>
<keyword evidence="1" id="KW-0378">Hydrolase</keyword>
<dbReference type="Pfam" id="PF17829">
    <property type="entry name" value="GH115_C"/>
    <property type="match status" value="1"/>
</dbReference>
<dbReference type="InterPro" id="IPR041437">
    <property type="entry name" value="GH115_C"/>
</dbReference>
<dbReference type="EMBL" id="MCFC01000002">
    <property type="protein sequence ID" value="ORY34591.1"/>
    <property type="molecule type" value="Genomic_DNA"/>
</dbReference>
<dbReference type="STRING" id="71784.A0A1Y2BIH3"/>
<dbReference type="GO" id="GO:0016787">
    <property type="term" value="F:hydrolase activity"/>
    <property type="evidence" value="ECO:0007669"/>
    <property type="project" value="UniProtKB-KW"/>
</dbReference>
<dbReference type="InParanoid" id="A0A1Y2BIH3"/>
<dbReference type="Gene3D" id="2.60.120.1620">
    <property type="match status" value="1"/>
</dbReference>
<feature type="chain" id="PRO_5010997876" description="Gylcosyl hydrolase 115 C-terminal domain-containing protein" evidence="2">
    <location>
        <begin position="18"/>
        <end position="1050"/>
    </location>
</feature>
<evidence type="ECO:0000313" key="4">
    <source>
        <dbReference type="EMBL" id="ORY34591.1"/>
    </source>
</evidence>
<dbReference type="PANTHER" id="PTHR37842:SF2">
    <property type="entry name" value="GYLCOSYL HYDROLASE 115 C-TERMINAL DOMAIN-CONTAINING PROTEIN"/>
    <property type="match status" value="1"/>
</dbReference>
<evidence type="ECO:0000256" key="1">
    <source>
        <dbReference type="ARBA" id="ARBA00022801"/>
    </source>
</evidence>
<dbReference type="Gene3D" id="3.30.379.10">
    <property type="entry name" value="Chitobiase/beta-hexosaminidase domain 2-like"/>
    <property type="match status" value="1"/>
</dbReference>
<name>A0A1Y2BIH3_9TREE</name>
<reference evidence="4 5" key="1">
    <citation type="submission" date="2016-07" db="EMBL/GenBank/DDBJ databases">
        <title>Pervasive Adenine N6-methylation of Active Genes in Fungi.</title>
        <authorList>
            <consortium name="DOE Joint Genome Institute"/>
            <person name="Mondo S.J."/>
            <person name="Dannebaum R.O."/>
            <person name="Kuo R.C."/>
            <person name="Labutti K."/>
            <person name="Haridas S."/>
            <person name="Kuo A."/>
            <person name="Salamov A."/>
            <person name="Ahrendt S.R."/>
            <person name="Lipzen A."/>
            <person name="Sullivan W."/>
            <person name="Andreopoulos W.B."/>
            <person name="Clum A."/>
            <person name="Lindquist E."/>
            <person name="Daum C."/>
            <person name="Ramamoorthy G.K."/>
            <person name="Gryganskyi A."/>
            <person name="Culley D."/>
            <person name="Magnuson J.K."/>
            <person name="James T.Y."/>
            <person name="O'Malley M.A."/>
            <person name="Stajich J.E."/>
            <person name="Spatafora J.W."/>
            <person name="Visel A."/>
            <person name="Grigoriev I.V."/>
        </authorList>
    </citation>
    <scope>NUCLEOTIDE SEQUENCE [LARGE SCALE GENOMIC DNA]</scope>
    <source>
        <strain evidence="4 5">68-887.2</strain>
    </source>
</reference>
<gene>
    <name evidence="4" type="ORF">BCR39DRAFT_116958</name>
</gene>
<dbReference type="InterPro" id="IPR029018">
    <property type="entry name" value="Hex-like_dom2"/>
</dbReference>
<evidence type="ECO:0000259" key="3">
    <source>
        <dbReference type="Pfam" id="PF17829"/>
    </source>
</evidence>